<dbReference type="AlphaFoldDB" id="A0A7J8Z0E0"/>
<keyword evidence="2" id="KW-0808">Transferase</keyword>
<keyword evidence="7" id="KW-1185">Reference proteome</keyword>
<evidence type="ECO:0000256" key="1">
    <source>
        <dbReference type="ARBA" id="ARBA00022527"/>
    </source>
</evidence>
<organism evidence="6 7">
    <name type="scientific">Gossypium laxum</name>
    <dbReference type="NCBI Taxonomy" id="34288"/>
    <lineage>
        <taxon>Eukaryota</taxon>
        <taxon>Viridiplantae</taxon>
        <taxon>Streptophyta</taxon>
        <taxon>Embryophyta</taxon>
        <taxon>Tracheophyta</taxon>
        <taxon>Spermatophyta</taxon>
        <taxon>Magnoliopsida</taxon>
        <taxon>eudicotyledons</taxon>
        <taxon>Gunneridae</taxon>
        <taxon>Pentapetalae</taxon>
        <taxon>rosids</taxon>
        <taxon>malvids</taxon>
        <taxon>Malvales</taxon>
        <taxon>Malvaceae</taxon>
        <taxon>Malvoideae</taxon>
        <taxon>Gossypium</taxon>
    </lineage>
</organism>
<evidence type="ECO:0000256" key="4">
    <source>
        <dbReference type="ARBA" id="ARBA00022777"/>
    </source>
</evidence>
<keyword evidence="5" id="KW-0067">ATP-binding</keyword>
<keyword evidence="3" id="KW-0547">Nucleotide-binding</keyword>
<accession>A0A7J8Z0E0</accession>
<evidence type="ECO:0000313" key="7">
    <source>
        <dbReference type="Proteomes" id="UP000593574"/>
    </source>
</evidence>
<evidence type="ECO:0000256" key="5">
    <source>
        <dbReference type="ARBA" id="ARBA00022840"/>
    </source>
</evidence>
<dbReference type="Proteomes" id="UP000593574">
    <property type="component" value="Unassembled WGS sequence"/>
</dbReference>
<reference evidence="6 7" key="1">
    <citation type="journal article" date="2019" name="Genome Biol. Evol.">
        <title>Insights into the evolution of the New World diploid cottons (Gossypium, subgenus Houzingenia) based on genome sequencing.</title>
        <authorList>
            <person name="Grover C.E."/>
            <person name="Arick M.A. 2nd"/>
            <person name="Thrash A."/>
            <person name="Conover J.L."/>
            <person name="Sanders W.S."/>
            <person name="Peterson D.G."/>
            <person name="Frelichowski J.E."/>
            <person name="Scheffler J.A."/>
            <person name="Scheffler B.E."/>
            <person name="Wendel J.F."/>
        </authorList>
    </citation>
    <scope>NUCLEOTIDE SEQUENCE [LARGE SCALE GENOMIC DNA]</scope>
    <source>
        <strain evidence="6">4</strain>
        <tissue evidence="6">Leaf</tissue>
    </source>
</reference>
<keyword evidence="4" id="KW-0418">Kinase</keyword>
<evidence type="ECO:0000256" key="3">
    <source>
        <dbReference type="ARBA" id="ARBA00022741"/>
    </source>
</evidence>
<dbReference type="GO" id="GO:0004674">
    <property type="term" value="F:protein serine/threonine kinase activity"/>
    <property type="evidence" value="ECO:0007669"/>
    <property type="project" value="UniProtKB-KW"/>
</dbReference>
<evidence type="ECO:0000313" key="6">
    <source>
        <dbReference type="EMBL" id="MBA0705291.1"/>
    </source>
</evidence>
<proteinExistence type="predicted"/>
<evidence type="ECO:0000256" key="2">
    <source>
        <dbReference type="ARBA" id="ARBA00022679"/>
    </source>
</evidence>
<sequence>AWKLWNEGNIWNLVNKVISESELDSENEKEIWRCINIGLLCVQEYANDRPTM</sequence>
<protein>
    <recommendedName>
        <fullName evidence="8">S-locus receptor kinase C-terminal domain-containing protein</fullName>
    </recommendedName>
</protein>
<name>A0A7J8Z0E0_9ROSI</name>
<dbReference type="PANTHER" id="PTHR27002:SF1113">
    <property type="entry name" value="G-TYPE LECTIN S-RECEPTOR-LIKE SERINE_THREONINE-PROTEIN KINASE SD1-13"/>
    <property type="match status" value="1"/>
</dbReference>
<gene>
    <name evidence="6" type="ORF">Golax_017495</name>
</gene>
<feature type="non-terminal residue" evidence="6">
    <location>
        <position position="1"/>
    </location>
</feature>
<dbReference type="PANTHER" id="PTHR27002">
    <property type="entry name" value="RECEPTOR-LIKE SERINE/THREONINE-PROTEIN KINASE SD1-8"/>
    <property type="match status" value="1"/>
</dbReference>
<dbReference type="GO" id="GO:0005524">
    <property type="term" value="F:ATP binding"/>
    <property type="evidence" value="ECO:0007669"/>
    <property type="project" value="UniProtKB-KW"/>
</dbReference>
<evidence type="ECO:0008006" key="8">
    <source>
        <dbReference type="Google" id="ProtNLM"/>
    </source>
</evidence>
<comment type="caution">
    <text evidence="6">The sequence shown here is derived from an EMBL/GenBank/DDBJ whole genome shotgun (WGS) entry which is preliminary data.</text>
</comment>
<dbReference type="GO" id="GO:0005886">
    <property type="term" value="C:plasma membrane"/>
    <property type="evidence" value="ECO:0007669"/>
    <property type="project" value="TreeGrafter"/>
</dbReference>
<keyword evidence="1" id="KW-0723">Serine/threonine-protein kinase</keyword>
<feature type="non-terminal residue" evidence="6">
    <location>
        <position position="52"/>
    </location>
</feature>
<dbReference type="EMBL" id="JABEZV010000002">
    <property type="protein sequence ID" value="MBA0705291.1"/>
    <property type="molecule type" value="Genomic_DNA"/>
</dbReference>